<dbReference type="EMBL" id="LGGN01000071">
    <property type="protein sequence ID" value="KUK78108.1"/>
    <property type="molecule type" value="Genomic_DNA"/>
</dbReference>
<proteinExistence type="predicted"/>
<evidence type="ECO:0000313" key="3">
    <source>
        <dbReference type="Proteomes" id="UP000053860"/>
    </source>
</evidence>
<sequence length="139" mass="15993">MQKILLDTNIIIDFLGERKGFYDPAAKIITLADKKKIKIYVSAVSMATAYYVLAKYENKKAALEKCRKFKVLCEISSMNNKVFEKALNAPFDDFEDALQYFSAVEDNCDLIVTRNEKDYKTALIPVMNPENYLQTLKQQ</sequence>
<accession>A0A101HJS3</accession>
<name>A0A101HJS3_9BACT</name>
<organism evidence="2 3">
    <name type="scientific">Proteiniphilum acetatigenes</name>
    <dbReference type="NCBI Taxonomy" id="294710"/>
    <lineage>
        <taxon>Bacteria</taxon>
        <taxon>Pseudomonadati</taxon>
        <taxon>Bacteroidota</taxon>
        <taxon>Bacteroidia</taxon>
        <taxon>Bacteroidales</taxon>
        <taxon>Dysgonomonadaceae</taxon>
        <taxon>Proteiniphilum</taxon>
    </lineage>
</organism>
<evidence type="ECO:0000259" key="1">
    <source>
        <dbReference type="Pfam" id="PF13470"/>
    </source>
</evidence>
<comment type="caution">
    <text evidence="2">The sequence shown here is derived from an EMBL/GenBank/DDBJ whole genome shotgun (WGS) entry which is preliminary data.</text>
</comment>
<dbReference type="Pfam" id="PF13470">
    <property type="entry name" value="PIN_3"/>
    <property type="match status" value="1"/>
</dbReference>
<dbReference type="Proteomes" id="UP000053860">
    <property type="component" value="Unassembled WGS sequence"/>
</dbReference>
<feature type="domain" description="PIN" evidence="1">
    <location>
        <begin position="3"/>
        <end position="116"/>
    </location>
</feature>
<dbReference type="SUPFAM" id="SSF88723">
    <property type="entry name" value="PIN domain-like"/>
    <property type="match status" value="1"/>
</dbReference>
<dbReference type="AlphaFoldDB" id="A0A101HJS3"/>
<dbReference type="PATRIC" id="fig|294710.3.peg.766"/>
<dbReference type="InterPro" id="IPR029060">
    <property type="entry name" value="PIN-like_dom_sf"/>
</dbReference>
<dbReference type="CDD" id="cd09854">
    <property type="entry name" value="PIN_VapC-like"/>
    <property type="match status" value="1"/>
</dbReference>
<evidence type="ECO:0000313" key="2">
    <source>
        <dbReference type="EMBL" id="KUK78108.1"/>
    </source>
</evidence>
<dbReference type="Gene3D" id="3.40.50.1010">
    <property type="entry name" value="5'-nuclease"/>
    <property type="match status" value="1"/>
</dbReference>
<gene>
    <name evidence="2" type="ORF">XD92_0515</name>
</gene>
<protein>
    <submittedName>
        <fullName evidence="2">PilT protein domain-containing protein</fullName>
    </submittedName>
</protein>
<reference evidence="3" key="1">
    <citation type="journal article" date="2015" name="MBio">
        <title>Genome-Resolved Metagenomic Analysis Reveals Roles for Candidate Phyla and Other Microbial Community Members in Biogeochemical Transformations in Oil Reservoirs.</title>
        <authorList>
            <person name="Hu P."/>
            <person name="Tom L."/>
            <person name="Singh A."/>
            <person name="Thomas B.C."/>
            <person name="Baker B.J."/>
            <person name="Piceno Y.M."/>
            <person name="Andersen G.L."/>
            <person name="Banfield J.F."/>
        </authorList>
    </citation>
    <scope>NUCLEOTIDE SEQUENCE [LARGE SCALE GENOMIC DNA]</scope>
</reference>
<dbReference type="InterPro" id="IPR002716">
    <property type="entry name" value="PIN_dom"/>
</dbReference>